<evidence type="ECO:0000313" key="4">
    <source>
        <dbReference type="EMBL" id="GKS81514.1"/>
    </source>
</evidence>
<dbReference type="RefSeq" id="WP_180808089.1">
    <property type="nucleotide sequence ID" value="NZ_BQXH01000010.1"/>
</dbReference>
<dbReference type="CDD" id="cd17242">
    <property type="entry name" value="MobM_relaxase"/>
    <property type="match status" value="1"/>
</dbReference>
<evidence type="ECO:0000256" key="2">
    <source>
        <dbReference type="SAM" id="Coils"/>
    </source>
</evidence>
<dbReference type="EMBL" id="BQXH01000010">
    <property type="protein sequence ID" value="GKS81514.1"/>
    <property type="molecule type" value="Genomic_DNA"/>
</dbReference>
<gene>
    <name evidence="4" type="ORF">LPAF129_12000</name>
</gene>
<organism evidence="4 5">
    <name type="scientific">Ligilactobacillus pabuli</name>
    <dbReference type="NCBI Taxonomy" id="2886039"/>
    <lineage>
        <taxon>Bacteria</taxon>
        <taxon>Bacillati</taxon>
        <taxon>Bacillota</taxon>
        <taxon>Bacilli</taxon>
        <taxon>Lactobacillales</taxon>
        <taxon>Lactobacillaceae</taxon>
        <taxon>Ligilactobacillus</taxon>
    </lineage>
</organism>
<name>A0ABQ5JHP4_9LACO</name>
<keyword evidence="5" id="KW-1185">Reference proteome</keyword>
<evidence type="ECO:0000256" key="1">
    <source>
        <dbReference type="ARBA" id="ARBA00010657"/>
    </source>
</evidence>
<feature type="coiled-coil region" evidence="2">
    <location>
        <begin position="357"/>
        <end position="384"/>
    </location>
</feature>
<feature type="region of interest" description="Disordered" evidence="3">
    <location>
        <begin position="420"/>
        <end position="446"/>
    </location>
</feature>
<dbReference type="Pfam" id="PF01076">
    <property type="entry name" value="Mob_Pre"/>
    <property type="match status" value="1"/>
</dbReference>
<dbReference type="InterPro" id="IPR001668">
    <property type="entry name" value="Mob_Pre"/>
</dbReference>
<reference evidence="4" key="1">
    <citation type="journal article" date="2022" name="Int. J. Syst. Evol. Microbiol.">
        <title>A novel species of lactic acid bacteria, Ligilactobacillus pabuli sp. nov., isolated from alfalfa silage.</title>
        <authorList>
            <person name="Tohno M."/>
            <person name="Tanizawa Y."/>
            <person name="Sawada H."/>
            <person name="Sakamoto M."/>
            <person name="Ohkuma M."/>
            <person name="Kobayashi H."/>
        </authorList>
    </citation>
    <scope>NUCLEOTIDE SEQUENCE</scope>
    <source>
        <strain evidence="4">AF129</strain>
    </source>
</reference>
<sequence>MVKMSASFVKGTATSIKHNNRDFKEKDWETKYHNHINREREKDNKYLQSTPIREKYDELFGEEVERYNATQKRKDRKIDDYFDKVKNDKTLNTQYEFIVQVGTKDDFDLYSNYKIANEILEEYTENFEDRNPHLKIYNAVIHNDEASPHLHLNVIPVAEGYKQGMRKRPAFNKAIEEQGFERTGDSRQVFRDWRNSELSEIETLMNKREIERVKVGTNSIQSMPEYKKIKGELEDKKNELERTKSEVVALAGDTSKKADISKLGAKYETKTVKVPSGEFIGKGKLKYEFKKNEEQKTGNVVIPKQKLDKFLQDHDDLYKANQRLKRYVETDLPKENKELIDDYNDLRHRFNVNVDDYNDLLEQKRSLEKENKTLKDTVKSLKKEIGSIYLNVKDAFKRILGDSKQLKDVLKGITHEISKNAPRGEFERLNENENKQERTRSRGMSR</sequence>
<comment type="similarity">
    <text evidence="1">Belongs to the plasmid mobilization pre family.</text>
</comment>
<comment type="caution">
    <text evidence="4">The sequence shown here is derived from an EMBL/GenBank/DDBJ whole genome shotgun (WGS) entry which is preliminary data.</text>
</comment>
<dbReference type="Gene3D" id="3.30.930.30">
    <property type="match status" value="1"/>
</dbReference>
<evidence type="ECO:0000256" key="3">
    <source>
        <dbReference type="SAM" id="MobiDB-lite"/>
    </source>
</evidence>
<proteinExistence type="inferred from homology"/>
<dbReference type="Proteomes" id="UP001055149">
    <property type="component" value="Unassembled WGS sequence"/>
</dbReference>
<keyword evidence="2" id="KW-0175">Coiled coil</keyword>
<feature type="compositionally biased region" description="Basic and acidic residues" evidence="3">
    <location>
        <begin position="420"/>
        <end position="440"/>
    </location>
</feature>
<protein>
    <recommendedName>
        <fullName evidence="6">Plasmid recombination enzyme</fullName>
    </recommendedName>
</protein>
<accession>A0ABQ5JHP4</accession>
<evidence type="ECO:0008006" key="6">
    <source>
        <dbReference type="Google" id="ProtNLM"/>
    </source>
</evidence>
<evidence type="ECO:0000313" key="5">
    <source>
        <dbReference type="Proteomes" id="UP001055149"/>
    </source>
</evidence>
<feature type="coiled-coil region" evidence="2">
    <location>
        <begin position="223"/>
        <end position="253"/>
    </location>
</feature>